<organism evidence="1 2">
    <name type="scientific">Vitreoscilla massiliensis</name>
    <dbReference type="NCBI Taxonomy" id="1689272"/>
    <lineage>
        <taxon>Bacteria</taxon>
        <taxon>Pseudomonadati</taxon>
        <taxon>Pseudomonadota</taxon>
        <taxon>Betaproteobacteria</taxon>
        <taxon>Neisseriales</taxon>
        <taxon>Neisseriaceae</taxon>
        <taxon>Vitreoscilla</taxon>
    </lineage>
</organism>
<dbReference type="RefSeq" id="WP_058357214.1">
    <property type="nucleotide sequence ID" value="NZ_CABKVG010000010.1"/>
</dbReference>
<accession>A0ABY4E2C2</accession>
<evidence type="ECO:0000313" key="1">
    <source>
        <dbReference type="EMBL" id="UOO89525.1"/>
    </source>
</evidence>
<evidence type="ECO:0000313" key="2">
    <source>
        <dbReference type="Proteomes" id="UP000832011"/>
    </source>
</evidence>
<gene>
    <name evidence="1" type="ORF">LVJ82_00655</name>
</gene>
<sequence length="60" mass="7007">MQRRQLNIKIGTQLILPSGNAAKCLKIDGDEFTFQYFHDWSKVVLTRDAIIKMMPERVIQ</sequence>
<name>A0ABY4E2C2_9NEIS</name>
<proteinExistence type="predicted"/>
<dbReference type="EMBL" id="CP091511">
    <property type="protein sequence ID" value="UOO89525.1"/>
    <property type="molecule type" value="Genomic_DNA"/>
</dbReference>
<keyword evidence="2" id="KW-1185">Reference proteome</keyword>
<protein>
    <submittedName>
        <fullName evidence="1">Uncharacterized protein</fullName>
    </submittedName>
</protein>
<dbReference type="Proteomes" id="UP000832011">
    <property type="component" value="Chromosome"/>
</dbReference>
<reference evidence="1 2" key="1">
    <citation type="journal article" date="2022" name="Res Sq">
        <title>Evolution of multicellular longitudinally dividing oral cavity symbionts (Neisseriaceae).</title>
        <authorList>
            <person name="Nyongesa S."/>
            <person name="Weber P."/>
            <person name="Bernet E."/>
            <person name="Pullido F."/>
            <person name="Nieckarz M."/>
            <person name="Delaby M."/>
            <person name="Nieves C."/>
            <person name="Viehboeck T."/>
            <person name="Krause N."/>
            <person name="Rivera-Millot A."/>
            <person name="Nakamura A."/>
            <person name="Vischer N."/>
            <person name="VanNieuwenhze M."/>
            <person name="Brun Y."/>
            <person name="Cava F."/>
            <person name="Bulgheresi S."/>
            <person name="Veyrier F."/>
        </authorList>
    </citation>
    <scope>NUCLEOTIDE SEQUENCE [LARGE SCALE GENOMIC DNA]</scope>
    <source>
        <strain evidence="1 2">SN4</strain>
    </source>
</reference>